<gene>
    <name evidence="5" type="ORF">JF543_04465</name>
</gene>
<dbReference type="SUPFAM" id="SSF51735">
    <property type="entry name" value="NAD(P)-binding Rossmann-fold domains"/>
    <property type="match status" value="1"/>
</dbReference>
<keyword evidence="3" id="KW-0520">NAD</keyword>
<evidence type="ECO:0000313" key="6">
    <source>
        <dbReference type="Proteomes" id="UP000664385"/>
    </source>
</evidence>
<dbReference type="PANTHER" id="PTHR43761:SF1">
    <property type="entry name" value="D-ISOMER SPECIFIC 2-HYDROXYACID DEHYDROGENASE CATALYTIC DOMAIN-CONTAINING PROTEIN-RELATED"/>
    <property type="match status" value="1"/>
</dbReference>
<evidence type="ECO:0000259" key="4">
    <source>
        <dbReference type="Pfam" id="PF02826"/>
    </source>
</evidence>
<evidence type="ECO:0000256" key="2">
    <source>
        <dbReference type="ARBA" id="ARBA00023002"/>
    </source>
</evidence>
<dbReference type="PROSITE" id="PS00670">
    <property type="entry name" value="D_2_HYDROXYACID_DH_2"/>
    <property type="match status" value="1"/>
</dbReference>
<protein>
    <submittedName>
        <fullName evidence="5">Hydroxyacid dehydrogenase</fullName>
    </submittedName>
</protein>
<keyword evidence="2" id="KW-0560">Oxidoreductase</keyword>
<dbReference type="EMBL" id="JAEMWU010000001">
    <property type="protein sequence ID" value="MBN8205208.1"/>
    <property type="molecule type" value="Genomic_DNA"/>
</dbReference>
<dbReference type="Gene3D" id="3.40.50.720">
    <property type="entry name" value="NAD(P)-binding Rossmann-like Domain"/>
    <property type="match status" value="2"/>
</dbReference>
<organism evidence="5 6">
    <name type="scientific">Microbacterium esteraromaticum</name>
    <dbReference type="NCBI Taxonomy" id="57043"/>
    <lineage>
        <taxon>Bacteria</taxon>
        <taxon>Bacillati</taxon>
        <taxon>Actinomycetota</taxon>
        <taxon>Actinomycetes</taxon>
        <taxon>Micrococcales</taxon>
        <taxon>Microbacteriaceae</taxon>
        <taxon>Microbacterium</taxon>
    </lineage>
</organism>
<dbReference type="InterPro" id="IPR036291">
    <property type="entry name" value="NAD(P)-bd_dom_sf"/>
</dbReference>
<dbReference type="InterPro" id="IPR006140">
    <property type="entry name" value="D-isomer_DH_NAD-bd"/>
</dbReference>
<dbReference type="GO" id="GO:0051287">
    <property type="term" value="F:NAD binding"/>
    <property type="evidence" value="ECO:0007669"/>
    <property type="project" value="InterPro"/>
</dbReference>
<dbReference type="Proteomes" id="UP000664385">
    <property type="component" value="Unassembled WGS sequence"/>
</dbReference>
<evidence type="ECO:0000313" key="5">
    <source>
        <dbReference type="EMBL" id="MBN8205208.1"/>
    </source>
</evidence>
<evidence type="ECO:0000256" key="1">
    <source>
        <dbReference type="ARBA" id="ARBA00005854"/>
    </source>
</evidence>
<evidence type="ECO:0000256" key="3">
    <source>
        <dbReference type="ARBA" id="ARBA00023027"/>
    </source>
</evidence>
<dbReference type="PANTHER" id="PTHR43761">
    <property type="entry name" value="D-ISOMER SPECIFIC 2-HYDROXYACID DEHYDROGENASE FAMILY PROTEIN (AFU_ORTHOLOGUE AFUA_1G13630)"/>
    <property type="match status" value="1"/>
</dbReference>
<dbReference type="CDD" id="cd12167">
    <property type="entry name" value="2-Hacid_dh_8"/>
    <property type="match status" value="1"/>
</dbReference>
<accession>A0A939IV13</accession>
<sequence>MTPDLPEPLFGADYAERFAPAVELLGSLEDVAPEQWEQIEVLIGCWGAPELDADLLARMPRLRGMVYAAGSVRGIMTSEAYERGVRISSGADANAVPVAEFTLAAILLAGKRVFAIDEEYRRTQQYRPASTAHERWGNFGTRVGIIGASRIGRRVIELLAPFDVEVLVWDPTLQHDIDGVTRVGLDELLSTSDVVSLHAPSLPETRGMLGERELALLSDGATLINTARGALIDQDALVRELNARRIHAVIDVTEPDVLPVGHPLFSAPNLTLTPHIAGSQGSELRRLGDAAFDELQRFARGEMFRHDVSEPQFALLA</sequence>
<feature type="domain" description="D-isomer specific 2-hydroxyacid dehydrogenase NAD-binding" evidence="4">
    <location>
        <begin position="104"/>
        <end position="277"/>
    </location>
</feature>
<dbReference type="SUPFAM" id="SSF52283">
    <property type="entry name" value="Formate/glycerate dehydrogenase catalytic domain-like"/>
    <property type="match status" value="1"/>
</dbReference>
<dbReference type="AlphaFoldDB" id="A0A939IV13"/>
<proteinExistence type="inferred from homology"/>
<dbReference type="InterPro" id="IPR029753">
    <property type="entry name" value="D-isomer_DH_CS"/>
</dbReference>
<comment type="similarity">
    <text evidence="1">Belongs to the D-isomer specific 2-hydroxyacid dehydrogenase family.</text>
</comment>
<reference evidence="5" key="1">
    <citation type="submission" date="2020-12" db="EMBL/GenBank/DDBJ databases">
        <title>PHA producing bacteria isolated from mangrove.</title>
        <authorList>
            <person name="Zheng W."/>
            <person name="Yu S."/>
            <person name="Huang Y."/>
        </authorList>
    </citation>
    <scope>NUCLEOTIDE SEQUENCE</scope>
    <source>
        <strain evidence="5">GN8-5</strain>
    </source>
</reference>
<name>A0A939IV13_9MICO</name>
<comment type="caution">
    <text evidence="5">The sequence shown here is derived from an EMBL/GenBank/DDBJ whole genome shotgun (WGS) entry which is preliminary data.</text>
</comment>
<dbReference type="Pfam" id="PF02826">
    <property type="entry name" value="2-Hacid_dh_C"/>
    <property type="match status" value="1"/>
</dbReference>
<dbReference type="InterPro" id="IPR050418">
    <property type="entry name" value="D-iso_2-hydroxyacid_DH_PdxB"/>
</dbReference>
<dbReference type="GO" id="GO:0016616">
    <property type="term" value="F:oxidoreductase activity, acting on the CH-OH group of donors, NAD or NADP as acceptor"/>
    <property type="evidence" value="ECO:0007669"/>
    <property type="project" value="UniProtKB-ARBA"/>
</dbReference>